<evidence type="ECO:0000313" key="3">
    <source>
        <dbReference type="Proteomes" id="UP000241690"/>
    </source>
</evidence>
<reference evidence="2 3" key="1">
    <citation type="submission" date="2016-07" db="EMBL/GenBank/DDBJ databases">
        <title>Multiple horizontal gene transfer events from other fungi enriched the ability of initially mycotrophic Trichoderma (Ascomycota) to feed on dead plant biomass.</title>
        <authorList>
            <consortium name="DOE Joint Genome Institute"/>
            <person name="Aerts A."/>
            <person name="Atanasova L."/>
            <person name="Chenthamara K."/>
            <person name="Zhang J."/>
            <person name="Grujic M."/>
            <person name="Henrissat B."/>
            <person name="Kuo A."/>
            <person name="Salamov A."/>
            <person name="Lipzen A."/>
            <person name="Labutti K."/>
            <person name="Barry K."/>
            <person name="Miao Y."/>
            <person name="Rahimi M.J."/>
            <person name="Shen Q."/>
            <person name="Grigoriev I.V."/>
            <person name="Kubicek C.P."/>
            <person name="Druzhinina I.S."/>
        </authorList>
    </citation>
    <scope>NUCLEOTIDE SEQUENCE [LARGE SCALE GENOMIC DNA]</scope>
    <source>
        <strain evidence="2 3">CBS 226.95</strain>
    </source>
</reference>
<dbReference type="Proteomes" id="UP000241690">
    <property type="component" value="Unassembled WGS sequence"/>
</dbReference>
<keyword evidence="1" id="KW-0812">Transmembrane</keyword>
<sequence>MGAQNCHTEEMLFPLVSILALAMDFITGDLVSWAGVERKAAVRLLATGHVTDWRYALQTCRCVFILN</sequence>
<organism evidence="2 3">
    <name type="scientific">Trichoderma harzianum CBS 226.95</name>
    <dbReference type="NCBI Taxonomy" id="983964"/>
    <lineage>
        <taxon>Eukaryota</taxon>
        <taxon>Fungi</taxon>
        <taxon>Dikarya</taxon>
        <taxon>Ascomycota</taxon>
        <taxon>Pezizomycotina</taxon>
        <taxon>Sordariomycetes</taxon>
        <taxon>Hypocreomycetidae</taxon>
        <taxon>Hypocreales</taxon>
        <taxon>Hypocreaceae</taxon>
        <taxon>Trichoderma</taxon>
    </lineage>
</organism>
<gene>
    <name evidence="2" type="ORF">M431DRAFT_513311</name>
</gene>
<accession>A0A2T3ZW38</accession>
<proteinExistence type="predicted"/>
<evidence type="ECO:0000256" key="1">
    <source>
        <dbReference type="SAM" id="Phobius"/>
    </source>
</evidence>
<dbReference type="GeneID" id="36628564"/>
<evidence type="ECO:0000313" key="2">
    <source>
        <dbReference type="EMBL" id="PTB49029.1"/>
    </source>
</evidence>
<keyword evidence="1" id="KW-1133">Transmembrane helix</keyword>
<feature type="transmembrane region" description="Helical" evidence="1">
    <location>
        <begin position="12"/>
        <end position="36"/>
    </location>
</feature>
<dbReference type="RefSeq" id="XP_024768706.1">
    <property type="nucleotide sequence ID" value="XM_024919995.1"/>
</dbReference>
<protein>
    <submittedName>
        <fullName evidence="2">Uncharacterized protein</fullName>
    </submittedName>
</protein>
<dbReference type="EMBL" id="KZ679695">
    <property type="protein sequence ID" value="PTB49029.1"/>
    <property type="molecule type" value="Genomic_DNA"/>
</dbReference>
<name>A0A2T3ZW38_TRIHA</name>
<dbReference type="AlphaFoldDB" id="A0A2T3ZW38"/>
<keyword evidence="1" id="KW-0472">Membrane</keyword>
<keyword evidence="3" id="KW-1185">Reference proteome</keyword>